<dbReference type="GO" id="GO:0004605">
    <property type="term" value="F:phosphatidate cytidylyltransferase activity"/>
    <property type="evidence" value="ECO:0007669"/>
    <property type="project" value="TreeGrafter"/>
</dbReference>
<keyword evidence="11" id="KW-1208">Phospholipid metabolism</keyword>
<comment type="subcellular location">
    <subcellularLocation>
        <location evidence="1">Cell membrane</location>
        <topology evidence="1">Multi-pass membrane protein</topology>
    </subcellularLocation>
</comment>
<dbReference type="VEuPathDB" id="ToxoDB:ENH_00067300"/>
<keyword evidence="5 12" id="KW-0812">Transmembrane</keyword>
<dbReference type="OrthoDB" id="10260889at2759"/>
<dbReference type="AlphaFoldDB" id="U6MYN4"/>
<evidence type="ECO:0000256" key="12">
    <source>
        <dbReference type="SAM" id="Phobius"/>
    </source>
</evidence>
<dbReference type="PANTHER" id="PTHR46382">
    <property type="entry name" value="PHOSPHATIDATE CYTIDYLYLTRANSFERASE"/>
    <property type="match status" value="1"/>
</dbReference>
<feature type="transmembrane region" description="Helical" evidence="12">
    <location>
        <begin position="127"/>
        <end position="146"/>
    </location>
</feature>
<keyword evidence="2" id="KW-1003">Cell membrane</keyword>
<organism evidence="13 14">
    <name type="scientific">Eimeria necatrix</name>
    <dbReference type="NCBI Taxonomy" id="51315"/>
    <lineage>
        <taxon>Eukaryota</taxon>
        <taxon>Sar</taxon>
        <taxon>Alveolata</taxon>
        <taxon>Apicomplexa</taxon>
        <taxon>Conoidasida</taxon>
        <taxon>Coccidia</taxon>
        <taxon>Eucoccidiorida</taxon>
        <taxon>Eimeriorina</taxon>
        <taxon>Eimeriidae</taxon>
        <taxon>Eimeria</taxon>
    </lineage>
</organism>
<keyword evidence="9 12" id="KW-0472">Membrane</keyword>
<feature type="transmembrane region" description="Helical" evidence="12">
    <location>
        <begin position="12"/>
        <end position="29"/>
    </location>
</feature>
<keyword evidence="7 12" id="KW-1133">Transmembrane helix</keyword>
<feature type="transmembrane region" description="Helical" evidence="12">
    <location>
        <begin position="199"/>
        <end position="221"/>
    </location>
</feature>
<evidence type="ECO:0000256" key="1">
    <source>
        <dbReference type="ARBA" id="ARBA00004651"/>
    </source>
</evidence>
<sequence>MEALRRLGRVPWLRRIAVALGIVGPVLLLLYFPPVAAATILGICLLAANEHCRLKALALQRLLQHTAAAAAAEAAAAAADTNSKENEIQKPLLASRLSSPKGVSFGVAANSVLLYGWSRDIPESRDALLYAWASAGLDLYFLWHYAVPLAMGSFVLQRNGGLPLAASLIAISAAGDSGALFCGSAFGKRKIIEKLSPNKTVAGVLGSLSWSWLAGWLLWLLSLKAPYLGLRVYSEPLIEKNATLDQVLGV</sequence>
<evidence type="ECO:0000256" key="4">
    <source>
        <dbReference type="ARBA" id="ARBA00022679"/>
    </source>
</evidence>
<keyword evidence="3" id="KW-0444">Lipid biosynthesis</keyword>
<evidence type="ECO:0000256" key="6">
    <source>
        <dbReference type="ARBA" id="ARBA00022695"/>
    </source>
</evidence>
<evidence type="ECO:0000256" key="2">
    <source>
        <dbReference type="ARBA" id="ARBA00022475"/>
    </source>
</evidence>
<evidence type="ECO:0000313" key="14">
    <source>
        <dbReference type="Proteomes" id="UP000030754"/>
    </source>
</evidence>
<dbReference type="GO" id="GO:0016024">
    <property type="term" value="P:CDP-diacylglycerol biosynthetic process"/>
    <property type="evidence" value="ECO:0007669"/>
    <property type="project" value="TreeGrafter"/>
</dbReference>
<keyword evidence="4" id="KW-0808">Transferase</keyword>
<protein>
    <submittedName>
        <fullName evidence="13">Uncharacterized protein</fullName>
    </submittedName>
</protein>
<gene>
    <name evidence="13" type="ORF">ENH_00067300</name>
</gene>
<keyword evidence="14" id="KW-1185">Reference proteome</keyword>
<evidence type="ECO:0000256" key="7">
    <source>
        <dbReference type="ARBA" id="ARBA00022989"/>
    </source>
</evidence>
<evidence type="ECO:0000313" key="13">
    <source>
        <dbReference type="EMBL" id="CDJ69362.1"/>
    </source>
</evidence>
<evidence type="ECO:0000256" key="5">
    <source>
        <dbReference type="ARBA" id="ARBA00022692"/>
    </source>
</evidence>
<evidence type="ECO:0000256" key="8">
    <source>
        <dbReference type="ARBA" id="ARBA00023098"/>
    </source>
</evidence>
<reference evidence="13" key="1">
    <citation type="submission" date="2013-10" db="EMBL/GenBank/DDBJ databases">
        <title>Genomic analysis of the causative agents of coccidiosis in chickens.</title>
        <authorList>
            <person name="Reid A.J."/>
            <person name="Blake D."/>
            <person name="Billington K."/>
            <person name="Browne H."/>
            <person name="Dunn M."/>
            <person name="Hung S."/>
            <person name="Kawahara F."/>
            <person name="Miranda-Saavedra D."/>
            <person name="Mourier T."/>
            <person name="Nagra H."/>
            <person name="Otto T.D."/>
            <person name="Rawlings N."/>
            <person name="Sanchez A."/>
            <person name="Sanders M."/>
            <person name="Subramaniam C."/>
            <person name="Tay Y."/>
            <person name="Dear P."/>
            <person name="Doerig C."/>
            <person name="Gruber A."/>
            <person name="Parkinson J."/>
            <person name="Shirley M."/>
            <person name="Wan K.L."/>
            <person name="Berriman M."/>
            <person name="Tomley F."/>
            <person name="Pain A."/>
        </authorList>
    </citation>
    <scope>NUCLEOTIDE SEQUENCE [LARGE SCALE GENOMIC DNA]</scope>
    <source>
        <strain evidence="13">Houghton</strain>
    </source>
</reference>
<dbReference type="GO" id="GO:0005886">
    <property type="term" value="C:plasma membrane"/>
    <property type="evidence" value="ECO:0007669"/>
    <property type="project" value="UniProtKB-SubCell"/>
</dbReference>
<dbReference type="Pfam" id="PF01148">
    <property type="entry name" value="CTP_transf_1"/>
    <property type="match status" value="1"/>
</dbReference>
<evidence type="ECO:0000256" key="11">
    <source>
        <dbReference type="ARBA" id="ARBA00023264"/>
    </source>
</evidence>
<feature type="transmembrane region" description="Helical" evidence="12">
    <location>
        <begin position="166"/>
        <end position="187"/>
    </location>
</feature>
<proteinExistence type="predicted"/>
<evidence type="ECO:0000256" key="3">
    <source>
        <dbReference type="ARBA" id="ARBA00022516"/>
    </source>
</evidence>
<dbReference type="Proteomes" id="UP000030754">
    <property type="component" value="Unassembled WGS sequence"/>
</dbReference>
<dbReference type="EMBL" id="HG725705">
    <property type="protein sequence ID" value="CDJ69362.1"/>
    <property type="molecule type" value="Genomic_DNA"/>
</dbReference>
<evidence type="ECO:0000256" key="9">
    <source>
        <dbReference type="ARBA" id="ARBA00023136"/>
    </source>
</evidence>
<keyword evidence="8" id="KW-0443">Lipid metabolism</keyword>
<dbReference type="RefSeq" id="XP_013437829.1">
    <property type="nucleotide sequence ID" value="XM_013582375.1"/>
</dbReference>
<reference evidence="13" key="2">
    <citation type="submission" date="2013-10" db="EMBL/GenBank/DDBJ databases">
        <authorList>
            <person name="Aslett M."/>
        </authorList>
    </citation>
    <scope>NUCLEOTIDE SEQUENCE [LARGE SCALE GENOMIC DNA]</scope>
    <source>
        <strain evidence="13">Houghton</strain>
    </source>
</reference>
<keyword evidence="10" id="KW-0594">Phospholipid biosynthesis</keyword>
<accession>U6MYN4</accession>
<keyword evidence="6" id="KW-0548">Nucleotidyltransferase</keyword>
<dbReference type="GeneID" id="25476864"/>
<evidence type="ECO:0000256" key="10">
    <source>
        <dbReference type="ARBA" id="ARBA00023209"/>
    </source>
</evidence>
<dbReference type="PANTHER" id="PTHR46382:SF1">
    <property type="entry name" value="PHOSPHATIDATE CYTIDYLYLTRANSFERASE"/>
    <property type="match status" value="1"/>
</dbReference>
<name>U6MYN4_9EIME</name>